<gene>
    <name evidence="1" type="ORF">CHKLHMKO_00263</name>
</gene>
<dbReference type="AlphaFoldDB" id="A0A811T9F5"/>
<proteinExistence type="predicted"/>
<accession>A0A811T9F5</accession>
<evidence type="ECO:0000313" key="1">
    <source>
        <dbReference type="EMBL" id="CAD6492350.1"/>
    </source>
</evidence>
<dbReference type="EMBL" id="CAJHIO010000011">
    <property type="protein sequence ID" value="CAD6492350.1"/>
    <property type="molecule type" value="Genomic_DNA"/>
</dbReference>
<organism evidence="1 2">
    <name type="scientific">Candidatus Argoarchaeum ethanivorans</name>
    <dbReference type="NCBI Taxonomy" id="2608793"/>
    <lineage>
        <taxon>Archaea</taxon>
        <taxon>Methanobacteriati</taxon>
        <taxon>Methanobacteriota</taxon>
        <taxon>Stenosarchaea group</taxon>
        <taxon>Methanomicrobia</taxon>
        <taxon>Methanosarcinales</taxon>
        <taxon>Methanosarcinales incertae sedis</taxon>
        <taxon>GOM Arc I cluster</taxon>
        <taxon>Candidatus Argoarchaeum</taxon>
    </lineage>
</organism>
<protein>
    <submittedName>
        <fullName evidence="1">Uncharacterized protein</fullName>
    </submittedName>
</protein>
<comment type="caution">
    <text evidence="1">The sequence shown here is derived from an EMBL/GenBank/DDBJ whole genome shotgun (WGS) entry which is preliminary data.</text>
</comment>
<reference evidence="1" key="1">
    <citation type="submission" date="2020-10" db="EMBL/GenBank/DDBJ databases">
        <authorList>
            <person name="Hahn C.J."/>
            <person name="Laso-Perez R."/>
            <person name="Vulcano F."/>
            <person name="Vaziourakis K.-M."/>
            <person name="Stokke R."/>
            <person name="Steen I.H."/>
            <person name="Teske A."/>
            <person name="Boetius A."/>
            <person name="Liebeke M."/>
            <person name="Amann R."/>
            <person name="Knittel K."/>
        </authorList>
    </citation>
    <scope>NUCLEOTIDE SEQUENCE</scope>
    <source>
        <strain evidence="1">Gfbio:e3339647-f889-4370-9287-4fb5cb688e4c:AG392O15_GoMArc1</strain>
    </source>
</reference>
<evidence type="ECO:0000313" key="2">
    <source>
        <dbReference type="Proteomes" id="UP000610373"/>
    </source>
</evidence>
<sequence length="45" mass="5134">MRFKVAKRLEKLEKVLCSKWDAPELYSGVARMGLSIAQALHNFVV</sequence>
<name>A0A811T9F5_9EURY</name>
<dbReference type="Proteomes" id="UP000610373">
    <property type="component" value="Unassembled WGS sequence"/>
</dbReference>